<name>A0ABM9MV83_9LACO</name>
<evidence type="ECO:0000313" key="3">
    <source>
        <dbReference type="Proteomes" id="UP001314166"/>
    </source>
</evidence>
<proteinExistence type="predicted"/>
<evidence type="ECO:0000259" key="1">
    <source>
        <dbReference type="PROSITE" id="PS51721"/>
    </source>
</evidence>
<dbReference type="PROSITE" id="PS51721">
    <property type="entry name" value="G_CP"/>
    <property type="match status" value="1"/>
</dbReference>
<dbReference type="Proteomes" id="UP001314166">
    <property type="component" value="Unassembled WGS sequence"/>
</dbReference>
<dbReference type="Gene3D" id="3.40.50.300">
    <property type="entry name" value="P-loop containing nucleotide triphosphate hydrolases"/>
    <property type="match status" value="1"/>
</dbReference>
<dbReference type="NCBIfam" id="TIGR03597">
    <property type="entry name" value="GTPase_YqeH"/>
    <property type="match status" value="1"/>
</dbReference>
<feature type="domain" description="CP-type G" evidence="1">
    <location>
        <begin position="87"/>
        <end position="251"/>
    </location>
</feature>
<sequence>MTEKEFEQEQVQTIATDEEVQEALAEGLYCIGCGAKMQIDHKEEAGFLPLSALKKQLMAEELLCQRCFRLRHYNEIQPVELTDDDFANLLHQVSKTKSLIVYVLDLFDFSGSTIPGLPRFVGQDNPILVLANKVDLLPKSLKDHKLKHWVQGQLKEQGINPVGIELVSAAHPKNLDQILDKIDTLRAGRDVYVVGTTNVGKSTLINQIIKSKTGVQELITTSRFPGTTLDQIAIPLDDGQSLIDTPGIIKKDQYAHFVTEKDLKYVLPKAEIKARTYQLNPDQTLFFGALARFDLVTGPADGAKAAVTAYFENNLMIHRTKRQGADDFYTKHKGQLLTPAPADDNVAFAKYEFKINEKTDLVYAGLGFITLPAGIHVQAYAPKGVGVFLRKAMI</sequence>
<keyword evidence="3" id="KW-1185">Reference proteome</keyword>
<gene>
    <name evidence="2" type="ORF">R55214_HHFBAMCI_00889</name>
</gene>
<reference evidence="2 3" key="1">
    <citation type="submission" date="2023-10" db="EMBL/GenBank/DDBJ databases">
        <authorList>
            <person name="Botero Cardona J."/>
        </authorList>
    </citation>
    <scope>NUCLEOTIDE SEQUENCE [LARGE SCALE GENOMIC DNA]</scope>
    <source>
        <strain evidence="2 3">R-55214</strain>
    </source>
</reference>
<dbReference type="Pfam" id="PF01926">
    <property type="entry name" value="MMR_HSR1"/>
    <property type="match status" value="1"/>
</dbReference>
<dbReference type="InterPro" id="IPR006073">
    <property type="entry name" value="GTP-bd"/>
</dbReference>
<dbReference type="CDD" id="cd01855">
    <property type="entry name" value="YqeH"/>
    <property type="match status" value="1"/>
</dbReference>
<organism evidence="2 3">
    <name type="scientific">Fructobacillus evanidus</name>
    <dbReference type="NCBI Taxonomy" id="3064281"/>
    <lineage>
        <taxon>Bacteria</taxon>
        <taxon>Bacillati</taxon>
        <taxon>Bacillota</taxon>
        <taxon>Bacilli</taxon>
        <taxon>Lactobacillales</taxon>
        <taxon>Lactobacillaceae</taxon>
        <taxon>Fructobacillus</taxon>
    </lineage>
</organism>
<dbReference type="EMBL" id="CAUZMB010000004">
    <property type="protein sequence ID" value="CAK1242417.1"/>
    <property type="molecule type" value="Genomic_DNA"/>
</dbReference>
<dbReference type="InterPro" id="IPR048422">
    <property type="entry name" value="NOA1/YqeH-like_C"/>
</dbReference>
<accession>A0ABM9MV83</accession>
<dbReference type="InterPro" id="IPR027417">
    <property type="entry name" value="P-loop_NTPase"/>
</dbReference>
<dbReference type="InterPro" id="IPR030378">
    <property type="entry name" value="G_CP_dom"/>
</dbReference>
<comment type="caution">
    <text evidence="2">The sequence shown here is derived from an EMBL/GenBank/DDBJ whole genome shotgun (WGS) entry which is preliminary data.</text>
</comment>
<dbReference type="Pfam" id="PF21516">
    <property type="entry name" value="YqeH-like_C"/>
    <property type="match status" value="1"/>
</dbReference>
<dbReference type="SUPFAM" id="SSF52540">
    <property type="entry name" value="P-loop containing nucleoside triphosphate hydrolases"/>
    <property type="match status" value="1"/>
</dbReference>
<dbReference type="PANTHER" id="PTHR46434:SF1">
    <property type="entry name" value="GENETIC INTERACTOR OF PROHIBITINS 3, MITOCHONDRIAL"/>
    <property type="match status" value="1"/>
</dbReference>
<protein>
    <submittedName>
        <fullName evidence="2">Ribosome biogenesis GTPase RbgA (RbgA)</fullName>
    </submittedName>
</protein>
<evidence type="ECO:0000313" key="2">
    <source>
        <dbReference type="EMBL" id="CAK1242417.1"/>
    </source>
</evidence>
<dbReference type="PANTHER" id="PTHR46434">
    <property type="entry name" value="GENETIC INTERACTOR OF PROHIBITINS 3, MITOCHONDRIAL"/>
    <property type="match status" value="1"/>
</dbReference>
<dbReference type="InterPro" id="IPR019988">
    <property type="entry name" value="GTP-bd_ribosome_bgen_YqeH"/>
</dbReference>
<dbReference type="InterPro" id="IPR050896">
    <property type="entry name" value="Mito_lipid_metab_GTPase"/>
</dbReference>